<dbReference type="InterPro" id="IPR050309">
    <property type="entry name" value="Type-B_Carboxylest/Lipase"/>
</dbReference>
<evidence type="ECO:0000256" key="4">
    <source>
        <dbReference type="ARBA" id="ARBA00023180"/>
    </source>
</evidence>
<keyword evidence="4" id="KW-0325">Glycoprotein</keyword>
<dbReference type="InterPro" id="IPR002018">
    <property type="entry name" value="CarbesteraseB"/>
</dbReference>
<protein>
    <recommendedName>
        <fullName evidence="5">Carboxylic ester hydrolase</fullName>
        <ecNumber evidence="5">3.1.1.-</ecNumber>
    </recommendedName>
</protein>
<dbReference type="Pfam" id="PF00135">
    <property type="entry name" value="COesterase"/>
    <property type="match status" value="1"/>
</dbReference>
<dbReference type="Gene3D" id="3.40.50.1820">
    <property type="entry name" value="alpha/beta hydrolase"/>
    <property type="match status" value="1"/>
</dbReference>
<feature type="chain" id="PRO_5034207052" description="Carboxylic ester hydrolase" evidence="5">
    <location>
        <begin position="17"/>
        <end position="546"/>
    </location>
</feature>
<dbReference type="AlphaFoldDB" id="A0A8D8QK69"/>
<evidence type="ECO:0000313" key="7">
    <source>
        <dbReference type="EMBL" id="CAG6632727.1"/>
    </source>
</evidence>
<dbReference type="InterPro" id="IPR019819">
    <property type="entry name" value="Carboxylesterase_B_CS"/>
</dbReference>
<evidence type="ECO:0000256" key="5">
    <source>
        <dbReference type="RuleBase" id="RU361235"/>
    </source>
</evidence>
<accession>A0A8D8QK69</accession>
<evidence type="ECO:0000256" key="3">
    <source>
        <dbReference type="ARBA" id="ARBA00022801"/>
    </source>
</evidence>
<dbReference type="EMBL" id="HBUF01080542">
    <property type="protein sequence ID" value="CAG6632727.1"/>
    <property type="molecule type" value="Transcribed_RNA"/>
</dbReference>
<dbReference type="InterPro" id="IPR029058">
    <property type="entry name" value="AB_hydrolase_fold"/>
</dbReference>
<organism evidence="7">
    <name type="scientific">Cacopsylla melanoneura</name>
    <dbReference type="NCBI Taxonomy" id="428564"/>
    <lineage>
        <taxon>Eukaryota</taxon>
        <taxon>Metazoa</taxon>
        <taxon>Ecdysozoa</taxon>
        <taxon>Arthropoda</taxon>
        <taxon>Hexapoda</taxon>
        <taxon>Insecta</taxon>
        <taxon>Pterygota</taxon>
        <taxon>Neoptera</taxon>
        <taxon>Paraneoptera</taxon>
        <taxon>Hemiptera</taxon>
        <taxon>Sternorrhyncha</taxon>
        <taxon>Psylloidea</taxon>
        <taxon>Psyllidae</taxon>
        <taxon>Psyllinae</taxon>
        <taxon>Cacopsylla</taxon>
    </lineage>
</organism>
<evidence type="ECO:0000256" key="1">
    <source>
        <dbReference type="ARBA" id="ARBA00005964"/>
    </source>
</evidence>
<dbReference type="EMBL" id="HBUF01080541">
    <property type="protein sequence ID" value="CAG6632726.1"/>
    <property type="molecule type" value="Transcribed_RNA"/>
</dbReference>
<dbReference type="EC" id="3.1.1.-" evidence="5"/>
<dbReference type="GO" id="GO:0052689">
    <property type="term" value="F:carboxylic ester hydrolase activity"/>
    <property type="evidence" value="ECO:0007669"/>
    <property type="project" value="UniProtKB-KW"/>
</dbReference>
<keyword evidence="3 5" id="KW-0378">Hydrolase</keyword>
<reference evidence="7" key="1">
    <citation type="submission" date="2021-05" db="EMBL/GenBank/DDBJ databases">
        <authorList>
            <person name="Alioto T."/>
            <person name="Alioto T."/>
            <person name="Gomez Garrido J."/>
        </authorList>
    </citation>
    <scope>NUCLEOTIDE SEQUENCE</scope>
</reference>
<evidence type="ECO:0000256" key="2">
    <source>
        <dbReference type="ARBA" id="ARBA00022487"/>
    </source>
</evidence>
<dbReference type="PROSITE" id="PS00122">
    <property type="entry name" value="CARBOXYLESTERASE_B_1"/>
    <property type="match status" value="1"/>
</dbReference>
<keyword evidence="2" id="KW-0719">Serine esterase</keyword>
<dbReference type="InterPro" id="IPR019826">
    <property type="entry name" value="Carboxylesterase_B_AS"/>
</dbReference>
<proteinExistence type="inferred from homology"/>
<feature type="domain" description="Carboxylesterase type B" evidence="6">
    <location>
        <begin position="17"/>
        <end position="535"/>
    </location>
</feature>
<keyword evidence="5" id="KW-0732">Signal</keyword>
<name>A0A8D8QK69_9HEMI</name>
<evidence type="ECO:0000259" key="6">
    <source>
        <dbReference type="Pfam" id="PF00135"/>
    </source>
</evidence>
<sequence>MNTVVLFLCCVSTAWAAVVNIKQGSLEGNELESRGGKTFHAFQGIPFAKPPLGDLRYRNPEPDPGWEGVFDATKEADICVQEIILIKDFAGIPLGNEDCLYLNVYTPDPTPGKKLPVMVWIYGGAFQMGGADSRSCGPSYIMDRDVVYVNFNYRVGSFGFLSFEDPTLAGNFGMKDQQLAMQWVKENIAAFGGDPDSITLFGNSAGSCSVHHHLVAPGSQGLFHRAIMQSGAAWCPWAIIPPGQPKVRAQAFATLVGCYGDVEQVAKCLREVPSAVLLQAQLKFMEWGVSPMVNFAPVIEPDHAGAFISKHPIDYKSSDVPLIIGVNRDEGALFTAEMCADDMMYVKELNEGWDRYMPMSVLHNSIVDKEHTVPQVIDALSNYYLGGHKTVDADNIYNLTTLFSDILFNECVYKAAVHHPGPVYFYVYSYEGEVSWASLFGGDCPLKLGVSHADEMINEFDYETLFGIVLGGKDLEMSQTFLAVWTNFAATGTPTDDAGKIKWTRFDSSPNQDYLDFGKSEITMKQMPFGDRLKFIESLPIENKIN</sequence>
<dbReference type="CDD" id="cd00312">
    <property type="entry name" value="Esterase_lipase"/>
    <property type="match status" value="1"/>
</dbReference>
<feature type="signal peptide" evidence="5">
    <location>
        <begin position="1"/>
        <end position="16"/>
    </location>
</feature>
<comment type="similarity">
    <text evidence="1 5">Belongs to the type-B carboxylesterase/lipase family.</text>
</comment>
<dbReference type="PANTHER" id="PTHR11559">
    <property type="entry name" value="CARBOXYLESTERASE"/>
    <property type="match status" value="1"/>
</dbReference>
<dbReference type="SUPFAM" id="SSF53474">
    <property type="entry name" value="alpha/beta-Hydrolases"/>
    <property type="match status" value="1"/>
</dbReference>
<dbReference type="PROSITE" id="PS00941">
    <property type="entry name" value="CARBOXYLESTERASE_B_2"/>
    <property type="match status" value="1"/>
</dbReference>